<keyword evidence="6" id="KW-0547">Nucleotide-binding</keyword>
<dbReference type="InterPro" id="IPR006638">
    <property type="entry name" value="Elp3/MiaA/NifB-like_rSAM"/>
</dbReference>
<proteinExistence type="predicted"/>
<keyword evidence="10" id="KW-0501">Molybdenum cofactor biosynthesis</keyword>
<evidence type="ECO:0000256" key="1">
    <source>
        <dbReference type="ARBA" id="ARBA00001966"/>
    </source>
</evidence>
<evidence type="ECO:0000313" key="16">
    <source>
        <dbReference type="Proteomes" id="UP001501207"/>
    </source>
</evidence>
<evidence type="ECO:0000256" key="2">
    <source>
        <dbReference type="ARBA" id="ARBA00012167"/>
    </source>
</evidence>
<comment type="catalytic activity">
    <reaction evidence="12">
        <text>GTP + AH2 + S-adenosyl-L-methionine = (8S)-3',8-cyclo-7,8-dihydroguanosine 5'-triphosphate + 5'-deoxyadenosine + L-methionine + A + H(+)</text>
        <dbReference type="Rhea" id="RHEA:49576"/>
        <dbReference type="ChEBI" id="CHEBI:13193"/>
        <dbReference type="ChEBI" id="CHEBI:15378"/>
        <dbReference type="ChEBI" id="CHEBI:17319"/>
        <dbReference type="ChEBI" id="CHEBI:17499"/>
        <dbReference type="ChEBI" id="CHEBI:37565"/>
        <dbReference type="ChEBI" id="CHEBI:57844"/>
        <dbReference type="ChEBI" id="CHEBI:59789"/>
        <dbReference type="ChEBI" id="CHEBI:131766"/>
        <dbReference type="EC" id="4.1.99.22"/>
    </reaction>
</comment>
<dbReference type="SUPFAM" id="SSF102114">
    <property type="entry name" value="Radical SAM enzymes"/>
    <property type="match status" value="1"/>
</dbReference>
<sequence length="346" mass="38915">MHIPEPDIAQKTQPQAGNRPELTDKFGRRLNYLRLSVTDRCNFRCVYCMPENGMDFAAGPVLLSFEELYRLSRIFCGLGVDTLRITGGEPFIRKGLLPFLEKISGLEGLKEIKITSNGAFWEKDLERLKQTGIRKINISLDALDPERFYQITRRNSFERVYAGIFRLLEKGFELKLNCVVMAGRNTEDILPLIGLTQDYAISVRFLEEMPFNGSSSFIRSWDYKDIYAHISRHHPHIEKLEDGENATATNYKIRGHRGSFGIIPAYSRTFCGTCNRIRLSATGELRTCLYGAPAADLRQLLRSGADDAAVETAIRDAVSRREKDGLAAEASGRQNPVHASMSVLGG</sequence>
<keyword evidence="16" id="KW-1185">Reference proteome</keyword>
<dbReference type="InterPro" id="IPR058240">
    <property type="entry name" value="rSAM_sf"/>
</dbReference>
<dbReference type="CDD" id="cd01335">
    <property type="entry name" value="Radical_SAM"/>
    <property type="match status" value="1"/>
</dbReference>
<evidence type="ECO:0000259" key="14">
    <source>
        <dbReference type="PROSITE" id="PS51918"/>
    </source>
</evidence>
<keyword evidence="4" id="KW-0949">S-adenosyl-L-methionine</keyword>
<keyword evidence="7" id="KW-0408">Iron</keyword>
<dbReference type="PANTHER" id="PTHR22960">
    <property type="entry name" value="MOLYBDOPTERIN COFACTOR SYNTHESIS PROTEIN A"/>
    <property type="match status" value="1"/>
</dbReference>
<feature type="region of interest" description="Disordered" evidence="13">
    <location>
        <begin position="325"/>
        <end position="346"/>
    </location>
</feature>
<evidence type="ECO:0000256" key="5">
    <source>
        <dbReference type="ARBA" id="ARBA00022723"/>
    </source>
</evidence>
<keyword evidence="9" id="KW-0342">GTP-binding</keyword>
<evidence type="ECO:0000256" key="6">
    <source>
        <dbReference type="ARBA" id="ARBA00022741"/>
    </source>
</evidence>
<evidence type="ECO:0000256" key="13">
    <source>
        <dbReference type="SAM" id="MobiDB-lite"/>
    </source>
</evidence>
<evidence type="ECO:0000256" key="11">
    <source>
        <dbReference type="ARBA" id="ARBA00023239"/>
    </source>
</evidence>
<dbReference type="InterPro" id="IPR007197">
    <property type="entry name" value="rSAM"/>
</dbReference>
<dbReference type="Gene3D" id="3.20.20.70">
    <property type="entry name" value="Aldolase class I"/>
    <property type="match status" value="1"/>
</dbReference>
<dbReference type="PROSITE" id="PS01305">
    <property type="entry name" value="MOAA_NIFB_PQQE"/>
    <property type="match status" value="1"/>
</dbReference>
<dbReference type="Pfam" id="PF06463">
    <property type="entry name" value="Mob_synth_C"/>
    <property type="match status" value="1"/>
</dbReference>
<feature type="domain" description="Radical SAM core" evidence="14">
    <location>
        <begin position="25"/>
        <end position="257"/>
    </location>
</feature>
<dbReference type="InterPro" id="IPR013785">
    <property type="entry name" value="Aldolase_TIM"/>
</dbReference>
<accession>A0ABP8FLI4</accession>
<comment type="cofactor">
    <cofactor evidence="1">
        <name>[4Fe-4S] cluster</name>
        <dbReference type="ChEBI" id="CHEBI:49883"/>
    </cofactor>
</comment>
<evidence type="ECO:0000256" key="3">
    <source>
        <dbReference type="ARBA" id="ARBA00022485"/>
    </source>
</evidence>
<dbReference type="NCBIfam" id="TIGR02666">
    <property type="entry name" value="moaA"/>
    <property type="match status" value="1"/>
</dbReference>
<keyword evidence="5" id="KW-0479">Metal-binding</keyword>
<dbReference type="PANTHER" id="PTHR22960:SF0">
    <property type="entry name" value="MOLYBDENUM COFACTOR BIOSYNTHESIS PROTEIN 1"/>
    <property type="match status" value="1"/>
</dbReference>
<dbReference type="EC" id="4.1.99.22" evidence="2"/>
<evidence type="ECO:0000256" key="4">
    <source>
        <dbReference type="ARBA" id="ARBA00022691"/>
    </source>
</evidence>
<organism evidence="15 16">
    <name type="scientific">Compostibacter hankyongensis</name>
    <dbReference type="NCBI Taxonomy" id="1007089"/>
    <lineage>
        <taxon>Bacteria</taxon>
        <taxon>Pseudomonadati</taxon>
        <taxon>Bacteroidota</taxon>
        <taxon>Chitinophagia</taxon>
        <taxon>Chitinophagales</taxon>
        <taxon>Chitinophagaceae</taxon>
        <taxon>Compostibacter</taxon>
    </lineage>
</organism>
<evidence type="ECO:0000256" key="7">
    <source>
        <dbReference type="ARBA" id="ARBA00023004"/>
    </source>
</evidence>
<dbReference type="Proteomes" id="UP001501207">
    <property type="component" value="Unassembled WGS sequence"/>
</dbReference>
<dbReference type="InterPro" id="IPR040064">
    <property type="entry name" value="MoaA-like"/>
</dbReference>
<protein>
    <recommendedName>
        <fullName evidence="2">GTP 3',8-cyclase</fullName>
        <ecNumber evidence="2">4.1.99.22</ecNumber>
    </recommendedName>
</protein>
<dbReference type="Pfam" id="PF04055">
    <property type="entry name" value="Radical_SAM"/>
    <property type="match status" value="1"/>
</dbReference>
<dbReference type="CDD" id="cd21117">
    <property type="entry name" value="Twitch_MoaA"/>
    <property type="match status" value="1"/>
</dbReference>
<evidence type="ECO:0000256" key="9">
    <source>
        <dbReference type="ARBA" id="ARBA00023134"/>
    </source>
</evidence>
<evidence type="ECO:0000313" key="15">
    <source>
        <dbReference type="EMBL" id="GAA4306650.1"/>
    </source>
</evidence>
<keyword evidence="11" id="KW-0456">Lyase</keyword>
<reference evidence="16" key="1">
    <citation type="journal article" date="2019" name="Int. J. Syst. Evol. Microbiol.">
        <title>The Global Catalogue of Microorganisms (GCM) 10K type strain sequencing project: providing services to taxonomists for standard genome sequencing and annotation.</title>
        <authorList>
            <consortium name="The Broad Institute Genomics Platform"/>
            <consortium name="The Broad Institute Genome Sequencing Center for Infectious Disease"/>
            <person name="Wu L."/>
            <person name="Ma J."/>
        </authorList>
    </citation>
    <scope>NUCLEOTIDE SEQUENCE [LARGE SCALE GENOMIC DNA]</scope>
    <source>
        <strain evidence="16">JCM 17664</strain>
    </source>
</reference>
<keyword evidence="8" id="KW-0411">Iron-sulfur</keyword>
<dbReference type="PROSITE" id="PS51918">
    <property type="entry name" value="RADICAL_SAM"/>
    <property type="match status" value="1"/>
</dbReference>
<keyword evidence="3" id="KW-0004">4Fe-4S</keyword>
<dbReference type="SFLD" id="SFLDS00029">
    <property type="entry name" value="Radical_SAM"/>
    <property type="match status" value="1"/>
</dbReference>
<dbReference type="SFLD" id="SFLDG01383">
    <property type="entry name" value="cyclic_pyranopterin_phosphate"/>
    <property type="match status" value="1"/>
</dbReference>
<evidence type="ECO:0000256" key="8">
    <source>
        <dbReference type="ARBA" id="ARBA00023014"/>
    </source>
</evidence>
<dbReference type="SMART" id="SM00729">
    <property type="entry name" value="Elp3"/>
    <property type="match status" value="1"/>
</dbReference>
<dbReference type="InterPro" id="IPR013483">
    <property type="entry name" value="MoaA"/>
</dbReference>
<dbReference type="SFLD" id="SFLDG01067">
    <property type="entry name" value="SPASM/twitch_domain_containing"/>
    <property type="match status" value="1"/>
</dbReference>
<name>A0ABP8FLI4_9BACT</name>
<dbReference type="SFLD" id="SFLDG01386">
    <property type="entry name" value="main_SPASM_domain-containing"/>
    <property type="match status" value="1"/>
</dbReference>
<dbReference type="EMBL" id="BAABFN010000002">
    <property type="protein sequence ID" value="GAA4306650.1"/>
    <property type="molecule type" value="Genomic_DNA"/>
</dbReference>
<comment type="caution">
    <text evidence="15">The sequence shown here is derived from an EMBL/GenBank/DDBJ whole genome shotgun (WGS) entry which is preliminary data.</text>
</comment>
<gene>
    <name evidence="15" type="primary">moaA</name>
    <name evidence="15" type="ORF">GCM10023143_12720</name>
</gene>
<dbReference type="RefSeq" id="WP_344977235.1">
    <property type="nucleotide sequence ID" value="NZ_BAABFN010000002.1"/>
</dbReference>
<evidence type="ECO:0000256" key="12">
    <source>
        <dbReference type="ARBA" id="ARBA00048697"/>
    </source>
</evidence>
<dbReference type="InterPro" id="IPR050105">
    <property type="entry name" value="MoCo_biosynth_MoaA/MoaC"/>
</dbReference>
<dbReference type="InterPro" id="IPR000385">
    <property type="entry name" value="MoaA_NifB_PqqE_Fe-S-bd_CS"/>
</dbReference>
<evidence type="ECO:0000256" key="10">
    <source>
        <dbReference type="ARBA" id="ARBA00023150"/>
    </source>
</evidence>
<feature type="region of interest" description="Disordered" evidence="13">
    <location>
        <begin position="1"/>
        <end position="22"/>
    </location>
</feature>
<dbReference type="InterPro" id="IPR010505">
    <property type="entry name" value="MoaA_twitch"/>
</dbReference>